<evidence type="ECO:0000256" key="5">
    <source>
        <dbReference type="ARBA" id="ARBA00023274"/>
    </source>
</evidence>
<organism evidence="7 8">
    <name type="scientific">Caldiarchaeum subterraneum</name>
    <dbReference type="NCBI Taxonomy" id="311458"/>
    <lineage>
        <taxon>Archaea</taxon>
        <taxon>Nitrososphaerota</taxon>
        <taxon>Candidatus Caldarchaeales</taxon>
        <taxon>Candidatus Caldarchaeaceae</taxon>
        <taxon>Candidatus Caldarchaeum</taxon>
    </lineage>
</organism>
<evidence type="ECO:0000313" key="8">
    <source>
        <dbReference type="Proteomes" id="UP000608579"/>
    </source>
</evidence>
<evidence type="ECO:0000256" key="3">
    <source>
        <dbReference type="ARBA" id="ARBA00022884"/>
    </source>
</evidence>
<name>A0A832ZWF2_CALS0</name>
<evidence type="ECO:0000256" key="1">
    <source>
        <dbReference type="ARBA" id="ARBA00007116"/>
    </source>
</evidence>
<dbReference type="Pfam" id="PF17144">
    <property type="entry name" value="Ribosomal_L5e"/>
    <property type="match status" value="2"/>
</dbReference>
<keyword evidence="3 6" id="KW-0694">RNA-binding</keyword>
<reference evidence="7" key="1">
    <citation type="journal article" date="2020" name="ISME J.">
        <title>Gammaproteobacteria mediating utilization of methyl-, sulfur- and petroleum organic compounds in deep ocean hydrothermal plumes.</title>
        <authorList>
            <person name="Zhou Z."/>
            <person name="Liu Y."/>
            <person name="Pan J."/>
            <person name="Cron B.R."/>
            <person name="Toner B.M."/>
            <person name="Anantharaman K."/>
            <person name="Breier J.A."/>
            <person name="Dick G.J."/>
            <person name="Li M."/>
        </authorList>
    </citation>
    <scope>NUCLEOTIDE SEQUENCE</scope>
    <source>
        <strain evidence="7">SZUA-1515</strain>
    </source>
</reference>
<dbReference type="EMBL" id="DQVM01000113">
    <property type="protein sequence ID" value="HIQ30086.1"/>
    <property type="molecule type" value="Genomic_DNA"/>
</dbReference>
<dbReference type="Proteomes" id="UP000608579">
    <property type="component" value="Unassembled WGS sequence"/>
</dbReference>
<dbReference type="GO" id="GO:0000027">
    <property type="term" value="P:ribosomal large subunit assembly"/>
    <property type="evidence" value="ECO:0007669"/>
    <property type="project" value="TreeGrafter"/>
</dbReference>
<accession>A0A832ZWF2</accession>
<evidence type="ECO:0000256" key="2">
    <source>
        <dbReference type="ARBA" id="ARBA00022730"/>
    </source>
</evidence>
<dbReference type="PANTHER" id="PTHR23410">
    <property type="entry name" value="RIBOSOMAL PROTEIN L5-RELATED"/>
    <property type="match status" value="1"/>
</dbReference>
<evidence type="ECO:0000256" key="6">
    <source>
        <dbReference type="HAMAP-Rule" id="MF_01337"/>
    </source>
</evidence>
<keyword evidence="5 6" id="KW-0687">Ribonucleoprotein</keyword>
<dbReference type="PANTHER" id="PTHR23410:SF12">
    <property type="entry name" value="LARGE RIBOSOMAL SUBUNIT PROTEIN UL18"/>
    <property type="match status" value="1"/>
</dbReference>
<dbReference type="GO" id="GO:0022625">
    <property type="term" value="C:cytosolic large ribosomal subunit"/>
    <property type="evidence" value="ECO:0007669"/>
    <property type="project" value="TreeGrafter"/>
</dbReference>
<sequence>MKTRLLLRMPPRRRREGLTDYRKRLKLVKSGLPRLVIRRTNRYLIVQLILSKAGGDQTVITVTSKKLAEYGWRGGFKNLPAAYLTGLLAGKMALSKGYEKAIVDLGLQRPVYGSRLFAAVKGAADAGLEIPAAEEVFPDEDRVRGEHVKEYFNSLAEQPDRVQFRRCDPGFYSRLPDVFEEVKNKILERYGGGKEA</sequence>
<comment type="function">
    <text evidence="6">This is one of the proteins that bind and probably mediate the attachment of the 5S RNA into the large ribosomal subunit, where it forms part of the central protuberance.</text>
</comment>
<dbReference type="GO" id="GO:0003735">
    <property type="term" value="F:structural constituent of ribosome"/>
    <property type="evidence" value="ECO:0007669"/>
    <property type="project" value="InterPro"/>
</dbReference>
<dbReference type="HAMAP" id="MF_01337_A">
    <property type="entry name" value="Ribosomal_uL18_A"/>
    <property type="match status" value="1"/>
</dbReference>
<dbReference type="CDD" id="cd00432">
    <property type="entry name" value="Ribosomal_L18_L5e"/>
    <property type="match status" value="1"/>
</dbReference>
<comment type="caution">
    <text evidence="7">The sequence shown here is derived from an EMBL/GenBank/DDBJ whole genome shotgun (WGS) entry which is preliminary data.</text>
</comment>
<proteinExistence type="inferred from homology"/>
<evidence type="ECO:0000256" key="4">
    <source>
        <dbReference type="ARBA" id="ARBA00022980"/>
    </source>
</evidence>
<protein>
    <recommendedName>
        <fullName evidence="6">Large ribosomal subunit protein uL18</fullName>
    </recommendedName>
</protein>
<keyword evidence="4 6" id="KW-0689">Ribosomal protein</keyword>
<dbReference type="GO" id="GO:0006412">
    <property type="term" value="P:translation"/>
    <property type="evidence" value="ECO:0007669"/>
    <property type="project" value="UniProtKB-UniRule"/>
</dbReference>
<dbReference type="InterPro" id="IPR005485">
    <property type="entry name" value="Rbsml_uL18_euk_arch"/>
</dbReference>
<comment type="subunit">
    <text evidence="6">Part of the 50S ribosomal subunit. Contacts the 5S and 23S rRNAs.</text>
</comment>
<dbReference type="SUPFAM" id="SSF53137">
    <property type="entry name" value="Translational machinery components"/>
    <property type="match status" value="1"/>
</dbReference>
<keyword evidence="2 6" id="KW-0699">rRNA-binding</keyword>
<dbReference type="NCBIfam" id="NF006342">
    <property type="entry name" value="PRK08569.1"/>
    <property type="match status" value="1"/>
</dbReference>
<dbReference type="AlphaFoldDB" id="A0A832ZWF2"/>
<dbReference type="GO" id="GO:0008097">
    <property type="term" value="F:5S rRNA binding"/>
    <property type="evidence" value="ECO:0007669"/>
    <property type="project" value="InterPro"/>
</dbReference>
<gene>
    <name evidence="6" type="primary">rpl18</name>
    <name evidence="7" type="ORF">EYH45_05935</name>
</gene>
<dbReference type="Gene3D" id="3.30.420.100">
    <property type="match status" value="1"/>
</dbReference>
<dbReference type="InterPro" id="IPR057268">
    <property type="entry name" value="Ribosomal_L18"/>
</dbReference>
<evidence type="ECO:0000313" key="7">
    <source>
        <dbReference type="EMBL" id="HIQ30086.1"/>
    </source>
</evidence>
<comment type="similarity">
    <text evidence="1 6">Belongs to the universal ribosomal protein uL18 family.</text>
</comment>
<dbReference type="InterPro" id="IPR057267">
    <property type="entry name" value="Rbsml_uL18_arch"/>
</dbReference>